<keyword evidence="2" id="KW-0540">Nuclease</keyword>
<feature type="domain" description="HNH nuclease" evidence="1">
    <location>
        <begin position="288"/>
        <end position="340"/>
    </location>
</feature>
<evidence type="ECO:0000259" key="1">
    <source>
        <dbReference type="Pfam" id="PF13391"/>
    </source>
</evidence>
<keyword evidence="2" id="KW-0255">Endonuclease</keyword>
<dbReference type="KEGG" id="ria:C7V51_16060"/>
<accession>A0AAD1AFC4</accession>
<evidence type="ECO:0000313" key="2">
    <source>
        <dbReference type="EMBL" id="AZZ57213.1"/>
    </source>
</evidence>
<organism evidence="2 3">
    <name type="scientific">Rathayibacter iranicus</name>
    <dbReference type="NCBI Taxonomy" id="59737"/>
    <lineage>
        <taxon>Bacteria</taxon>
        <taxon>Bacillati</taxon>
        <taxon>Actinomycetota</taxon>
        <taxon>Actinomycetes</taxon>
        <taxon>Micrococcales</taxon>
        <taxon>Microbacteriaceae</taxon>
        <taxon>Rathayibacter</taxon>
    </lineage>
</organism>
<protein>
    <submittedName>
        <fullName evidence="2">HNH endonuclease</fullName>
    </submittedName>
</protein>
<evidence type="ECO:0000313" key="3">
    <source>
        <dbReference type="Proteomes" id="UP000283946"/>
    </source>
</evidence>
<dbReference type="AlphaFoldDB" id="A0AAD1AFC4"/>
<dbReference type="EMBL" id="CP028130">
    <property type="protein sequence ID" value="AZZ57213.1"/>
    <property type="molecule type" value="Genomic_DNA"/>
</dbReference>
<gene>
    <name evidence="2" type="ORF">C7V51_16060</name>
</gene>
<dbReference type="InterPro" id="IPR003615">
    <property type="entry name" value="HNH_nuc"/>
</dbReference>
<dbReference type="Proteomes" id="UP000283946">
    <property type="component" value="Chromosome"/>
</dbReference>
<reference evidence="2 3" key="1">
    <citation type="submission" date="2018-03" db="EMBL/GenBank/DDBJ databases">
        <title>Bacteriophage NCPPB3778 and a type I-E CRISPR drive the evolution of the US Biological Select Agent, Rathayibacter toxicus.</title>
        <authorList>
            <person name="Davis E.W.II."/>
            <person name="Tabima J.F."/>
            <person name="Weisberg A.J."/>
            <person name="Dantas Lopes L."/>
            <person name="Wiseman M.S."/>
            <person name="Wiseman M.S."/>
            <person name="Pupko T."/>
            <person name="Belcher M.S."/>
            <person name="Sechler A.J."/>
            <person name="Tancos M.A."/>
            <person name="Schroeder B.K."/>
            <person name="Murray T.D."/>
            <person name="Luster D.G."/>
            <person name="Schneider W.L."/>
            <person name="Rogers E."/>
            <person name="Andreote F.D."/>
            <person name="Grunwald N.J."/>
            <person name="Putnam M.L."/>
            <person name="Chang J.H."/>
        </authorList>
    </citation>
    <scope>NUCLEOTIDE SEQUENCE [LARGE SCALE GENOMIC DNA]</scope>
    <source>
        <strain evidence="2 3">NCCPB 2253</strain>
    </source>
</reference>
<dbReference type="GO" id="GO:0004519">
    <property type="term" value="F:endonuclease activity"/>
    <property type="evidence" value="ECO:0007669"/>
    <property type="project" value="UniProtKB-KW"/>
</dbReference>
<keyword evidence="2" id="KW-0378">Hydrolase</keyword>
<sequence>MLAPLARREPLAQGRRMHIGFRTSGGRGEYEVVGSHYAYNALGLEGFAFHMRWPDGIVRDTGLMLEAAESGKPRLRSMWSPPFQIGRMIASMLLLPDPRREFAQTNEGLPVARDKGYILSRVGFGPETEITGMADMVTIVPSFVNLDNTTDKESIGVNHRFDRISTIYAVGDILPWDVRNALFEHRDYLASGENVDITLTRIVSKLLKSLITVVPTIVEQERDPLRVLEEMLEIVPPRLPSLPPPDEIGEEEPFVSARSANQYRLAKIRGTSGRKFSTLVHAAYAGRCLFCGAVYGGVPGVRPGVDAAHILAWSKYDLDVVPNGMSLCKLHHWAFDAALLVPELINGRYVLRFTELSVEFEVHTINKLGQNGFSIPESWLPAEKQLWPSQKYLDRLYADLAISFLE</sequence>
<proteinExistence type="predicted"/>
<name>A0AAD1AFC4_9MICO</name>
<dbReference type="Pfam" id="PF13391">
    <property type="entry name" value="HNH_2"/>
    <property type="match status" value="1"/>
</dbReference>